<dbReference type="STRING" id="307507.A0A2V0NQU7"/>
<dbReference type="Gene3D" id="1.10.238.220">
    <property type="match status" value="1"/>
</dbReference>
<keyword evidence="7" id="KW-1185">Reference proteome</keyword>
<feature type="region of interest" description="Disordered" evidence="3">
    <location>
        <begin position="60"/>
        <end position="119"/>
    </location>
</feature>
<keyword evidence="2" id="KW-0106">Calcium</keyword>
<keyword evidence="1" id="KW-0479">Metal-binding</keyword>
<evidence type="ECO:0000259" key="4">
    <source>
        <dbReference type="Pfam" id="PF13499"/>
    </source>
</evidence>
<dbReference type="EMBL" id="BDRX01000014">
    <property type="protein sequence ID" value="GBF90026.1"/>
    <property type="molecule type" value="Genomic_DNA"/>
</dbReference>
<dbReference type="FunFam" id="1.10.238.10:FF:000025">
    <property type="entry name" value="serine/threonine-protein phosphatase 2A regulatory subunit B'' subunit alpha"/>
    <property type="match status" value="1"/>
</dbReference>
<dbReference type="InterPro" id="IPR002048">
    <property type="entry name" value="EF_hand_dom"/>
</dbReference>
<feature type="compositionally biased region" description="Polar residues" evidence="3">
    <location>
        <begin position="76"/>
        <end position="91"/>
    </location>
</feature>
<dbReference type="CDD" id="cd21504">
    <property type="entry name" value="PPP2R3A_B-like"/>
    <property type="match status" value="1"/>
</dbReference>
<sequence length="553" mass="62091">MDAGPGLHQLQMSERAEASGLASSSGRGIDSHPMYPCAKLKLDQLFLQWLSLPDSQALGGKPIKGPSGPNGGATPLSPTTAHAIFSSSTVPPLSPVKCRSPRSPLSPARRPLGGAHLKRSPLAGIPQFYYPAGGEPLSDDARGGFMARVDALFSPHPGGLNLEQFSRVVQEVCALPTILAHPWFERLVAGRPARLVERSVFVEWWASRGLIAAPASKRLWEVLRPEGRHHLTYDDFKPLLQAVLQYHPGLEFLADTPEFQARYAETVIYRIFYTVNRGGCGRMTYRELRRSDLLEALFALEREEDINRVTRYFSYEHFYVIYCKFWELDADHDFSLERDDLARYSNCCLTYQIVNRIFEEAPRRFAGGAPGRMGYEDFVWFILSEEDKTSDTAIDYWFRCADLDCDGAIRPGEMWHFYEEQMKRLEAMNQEPVLFEDVLCQLHDMLQPGQEGAYTLADVRRARPQSALLFNTLFNLHKFLAFENRDPFALRAESMGEDGQAASDWDRFARTEYLRLAVEDEPDEMQVDSGDDAWPGVGAAGDAAAMDTAAGGP</sequence>
<evidence type="ECO:0000256" key="2">
    <source>
        <dbReference type="ARBA" id="ARBA00022837"/>
    </source>
</evidence>
<feature type="domain" description="PP2A regulatory subunit B'' EF-hand" evidence="5">
    <location>
        <begin position="217"/>
        <end position="303"/>
    </location>
</feature>
<name>A0A2V0NQU7_9CHLO</name>
<evidence type="ECO:0000256" key="3">
    <source>
        <dbReference type="SAM" id="MobiDB-lite"/>
    </source>
</evidence>
<feature type="compositionally biased region" description="Low complexity" evidence="3">
    <location>
        <begin position="101"/>
        <end position="112"/>
    </location>
</feature>
<dbReference type="FunCoup" id="A0A2V0NQU7">
    <property type="interactions" value="1704"/>
</dbReference>
<dbReference type="InterPro" id="IPR041534">
    <property type="entry name" value="EF-hand_13"/>
</dbReference>
<accession>A0A2V0NQU7</accession>
<dbReference type="Proteomes" id="UP000247498">
    <property type="component" value="Unassembled WGS sequence"/>
</dbReference>
<dbReference type="PANTHER" id="PTHR14095">
    <property type="entry name" value="PHOSPHATASE 2A REGULATORY SUBUNIT-RELATED"/>
    <property type="match status" value="1"/>
</dbReference>
<dbReference type="Gene3D" id="1.10.238.10">
    <property type="entry name" value="EF-hand"/>
    <property type="match status" value="1"/>
</dbReference>
<evidence type="ECO:0000259" key="5">
    <source>
        <dbReference type="Pfam" id="PF17958"/>
    </source>
</evidence>
<reference evidence="6 7" key="1">
    <citation type="journal article" date="2018" name="Sci. Rep.">
        <title>Raphidocelis subcapitata (=Pseudokirchneriella subcapitata) provides an insight into genome evolution and environmental adaptations in the Sphaeropleales.</title>
        <authorList>
            <person name="Suzuki S."/>
            <person name="Yamaguchi H."/>
            <person name="Nakajima N."/>
            <person name="Kawachi M."/>
        </authorList>
    </citation>
    <scope>NUCLEOTIDE SEQUENCE [LARGE SCALE GENOMIC DNA]</scope>
    <source>
        <strain evidence="6 7">NIES-35</strain>
    </source>
</reference>
<evidence type="ECO:0000256" key="1">
    <source>
        <dbReference type="ARBA" id="ARBA00022723"/>
    </source>
</evidence>
<dbReference type="Pfam" id="PF13499">
    <property type="entry name" value="EF-hand_7"/>
    <property type="match status" value="1"/>
</dbReference>
<dbReference type="AlphaFoldDB" id="A0A2V0NQU7"/>
<dbReference type="PANTHER" id="PTHR14095:SF0">
    <property type="entry name" value="MIP22305P"/>
    <property type="match status" value="1"/>
</dbReference>
<feature type="compositionally biased region" description="Low complexity" evidence="3">
    <location>
        <begin position="532"/>
        <end position="553"/>
    </location>
</feature>
<dbReference type="Pfam" id="PF17958">
    <property type="entry name" value="EF-hand_13"/>
    <property type="match status" value="1"/>
</dbReference>
<protein>
    <submittedName>
        <fullName evidence="6">Serine threonine phosphatase 2A regulatory subunit B-like</fullName>
    </submittedName>
</protein>
<evidence type="ECO:0000313" key="6">
    <source>
        <dbReference type="EMBL" id="GBF90026.1"/>
    </source>
</evidence>
<dbReference type="GO" id="GO:0019888">
    <property type="term" value="F:protein phosphatase regulator activity"/>
    <property type="evidence" value="ECO:0007669"/>
    <property type="project" value="TreeGrafter"/>
</dbReference>
<dbReference type="OrthoDB" id="5586at2759"/>
<dbReference type="InterPro" id="IPR011992">
    <property type="entry name" value="EF-hand-dom_pair"/>
</dbReference>
<dbReference type="GO" id="GO:0005509">
    <property type="term" value="F:calcium ion binding"/>
    <property type="evidence" value="ECO:0007669"/>
    <property type="project" value="InterPro"/>
</dbReference>
<dbReference type="InParanoid" id="A0A2V0NQU7"/>
<organism evidence="6 7">
    <name type="scientific">Raphidocelis subcapitata</name>
    <dbReference type="NCBI Taxonomy" id="307507"/>
    <lineage>
        <taxon>Eukaryota</taxon>
        <taxon>Viridiplantae</taxon>
        <taxon>Chlorophyta</taxon>
        <taxon>core chlorophytes</taxon>
        <taxon>Chlorophyceae</taxon>
        <taxon>CS clade</taxon>
        <taxon>Sphaeropleales</taxon>
        <taxon>Selenastraceae</taxon>
        <taxon>Raphidocelis</taxon>
    </lineage>
</organism>
<dbReference type="SUPFAM" id="SSF47473">
    <property type="entry name" value="EF-hand"/>
    <property type="match status" value="2"/>
</dbReference>
<comment type="caution">
    <text evidence="6">The sequence shown here is derived from an EMBL/GenBank/DDBJ whole genome shotgun (WGS) entry which is preliminary data.</text>
</comment>
<proteinExistence type="predicted"/>
<dbReference type="GO" id="GO:0000159">
    <property type="term" value="C:protein phosphatase type 2A complex"/>
    <property type="evidence" value="ECO:0007669"/>
    <property type="project" value="TreeGrafter"/>
</dbReference>
<dbReference type="Gene3D" id="1.10.238.230">
    <property type="match status" value="1"/>
</dbReference>
<dbReference type="FunFam" id="1.10.238.220:FF:000003">
    <property type="entry name" value="Phosphoprotein phosphatase 2A regulatory subunit"/>
    <property type="match status" value="1"/>
</dbReference>
<feature type="domain" description="EF-hand" evidence="4">
    <location>
        <begin position="319"/>
        <end position="410"/>
    </location>
</feature>
<gene>
    <name evidence="6" type="ORF">Rsub_02733</name>
</gene>
<evidence type="ECO:0000313" key="7">
    <source>
        <dbReference type="Proteomes" id="UP000247498"/>
    </source>
</evidence>
<feature type="region of interest" description="Disordered" evidence="3">
    <location>
        <begin position="525"/>
        <end position="553"/>
    </location>
</feature>